<dbReference type="Gene3D" id="3.30.450.20">
    <property type="entry name" value="PAS domain"/>
    <property type="match status" value="1"/>
</dbReference>
<organism evidence="5 6">
    <name type="scientific">Azospirillum argentinense</name>
    <dbReference type="NCBI Taxonomy" id="2970906"/>
    <lineage>
        <taxon>Bacteria</taxon>
        <taxon>Pseudomonadati</taxon>
        <taxon>Pseudomonadota</taxon>
        <taxon>Alphaproteobacteria</taxon>
        <taxon>Rhodospirillales</taxon>
        <taxon>Azospirillaceae</taxon>
        <taxon>Azospirillum</taxon>
    </lineage>
</organism>
<accession>A0A060DKT0</accession>
<comment type="similarity">
    <text evidence="2">Belongs to the methyl-accepting chemotaxis (MCP) protein family.</text>
</comment>
<dbReference type="GO" id="GO:0016020">
    <property type="term" value="C:membrane"/>
    <property type="evidence" value="ECO:0007669"/>
    <property type="project" value="InterPro"/>
</dbReference>
<gene>
    <name evidence="5" type="ORF">ABAZ39_04975</name>
</gene>
<reference evidence="5 6" key="1">
    <citation type="journal article" date="2014" name="Genome Announc.">
        <title>Complete Genome Sequence of the Model Rhizosphere Strain Azospirillum brasilense Az39, Successfully Applied in Agriculture.</title>
        <authorList>
            <person name="Rivera D."/>
            <person name="Revale S."/>
            <person name="Molina R."/>
            <person name="Gualpa J."/>
            <person name="Puente M."/>
            <person name="Maroniche G."/>
            <person name="Paris G."/>
            <person name="Baker D."/>
            <person name="Clavijo B."/>
            <person name="McLay K."/>
            <person name="Spaepen S."/>
            <person name="Perticari A."/>
            <person name="Vazquez M."/>
            <person name="Wisniewski-Dye F."/>
            <person name="Watkins C."/>
            <person name="Martinez-Abarca F."/>
            <person name="Vanderleyden J."/>
            <person name="Cassan F."/>
        </authorList>
    </citation>
    <scope>NUCLEOTIDE SEQUENCE [LARGE SCALE GENOMIC DNA]</scope>
    <source>
        <strain evidence="5 6">Az39</strain>
    </source>
</reference>
<proteinExistence type="inferred from homology"/>
<evidence type="ECO:0000313" key="5">
    <source>
        <dbReference type="EMBL" id="AIB11374.1"/>
    </source>
</evidence>
<dbReference type="InterPro" id="IPR004089">
    <property type="entry name" value="MCPsignal_dom"/>
</dbReference>
<dbReference type="InterPro" id="IPR004090">
    <property type="entry name" value="Chemotax_Me-accpt_rcpt"/>
</dbReference>
<evidence type="ECO:0000259" key="4">
    <source>
        <dbReference type="PROSITE" id="PS50111"/>
    </source>
</evidence>
<dbReference type="SUPFAM" id="SSF58104">
    <property type="entry name" value="Methyl-accepting chemotaxis protein (MCP) signaling domain"/>
    <property type="match status" value="1"/>
</dbReference>
<name>A0A060DKT0_9PROT</name>
<dbReference type="GO" id="GO:0004888">
    <property type="term" value="F:transmembrane signaling receptor activity"/>
    <property type="evidence" value="ECO:0007669"/>
    <property type="project" value="InterPro"/>
</dbReference>
<dbReference type="AlphaFoldDB" id="A0A060DKT0"/>
<dbReference type="Pfam" id="PF00015">
    <property type="entry name" value="MCPsignal"/>
    <property type="match status" value="1"/>
</dbReference>
<sequence length="346" mass="37689">MFMPERIVALSRAVSDLATRKMDEIQAVTNTTKILALNALIEAMRAGEAGRGFAVVAQEVKAISERITGIGGELRSQMAVQTDELNTLGNRLVSQLRGGRLADLALNMIDIIDRNLYERSCDVRWWATDRAVVDCADDPSETNRRDAAQRLGVILGAYTVYLDLWIVDAKGVVLANGRPDRYRRPVGASVASEPWFREAMATRSGTDFAVADIGTNDLLDRATVATYATAIRAGGEEGGAVVGVLGVFFDWQPQSQSVVDSVRLTDEERARTRCLLVDSRHRVIAASDRRGVLAESFPLRTGGQGHGSYSDDQGRVVGFAVTPGYETYKGLGWFGVIVQESVSRCE</sequence>
<dbReference type="GO" id="GO:0007165">
    <property type="term" value="P:signal transduction"/>
    <property type="evidence" value="ECO:0007669"/>
    <property type="project" value="UniProtKB-KW"/>
</dbReference>
<evidence type="ECO:0000256" key="3">
    <source>
        <dbReference type="PROSITE-ProRule" id="PRU00284"/>
    </source>
</evidence>
<dbReference type="EMBL" id="CP007793">
    <property type="protein sequence ID" value="AIB11374.1"/>
    <property type="molecule type" value="Genomic_DNA"/>
</dbReference>
<dbReference type="PANTHER" id="PTHR32089">
    <property type="entry name" value="METHYL-ACCEPTING CHEMOTAXIS PROTEIN MCPB"/>
    <property type="match status" value="1"/>
</dbReference>
<evidence type="ECO:0000313" key="6">
    <source>
        <dbReference type="Proteomes" id="UP000027186"/>
    </source>
</evidence>
<evidence type="ECO:0000256" key="1">
    <source>
        <dbReference type="ARBA" id="ARBA00023224"/>
    </source>
</evidence>
<dbReference type="Gene3D" id="1.10.287.950">
    <property type="entry name" value="Methyl-accepting chemotaxis protein"/>
    <property type="match status" value="1"/>
</dbReference>
<dbReference type="GO" id="GO:0006935">
    <property type="term" value="P:chemotaxis"/>
    <property type="evidence" value="ECO:0007669"/>
    <property type="project" value="InterPro"/>
</dbReference>
<dbReference type="PANTHER" id="PTHR32089:SF112">
    <property type="entry name" value="LYSOZYME-LIKE PROTEIN-RELATED"/>
    <property type="match status" value="1"/>
</dbReference>
<keyword evidence="1 3" id="KW-0807">Transducer</keyword>
<dbReference type="KEGG" id="abq:ABAZ39_04975"/>
<protein>
    <submittedName>
        <fullName evidence="5">Chemotaxis protein</fullName>
    </submittedName>
</protein>
<dbReference type="Proteomes" id="UP000027186">
    <property type="component" value="Chromosome"/>
</dbReference>
<dbReference type="PRINTS" id="PR00260">
    <property type="entry name" value="CHEMTRNSDUCR"/>
</dbReference>
<evidence type="ECO:0000256" key="2">
    <source>
        <dbReference type="ARBA" id="ARBA00029447"/>
    </source>
</evidence>
<dbReference type="PROSITE" id="PS50111">
    <property type="entry name" value="CHEMOTAXIS_TRANSDUC_2"/>
    <property type="match status" value="1"/>
</dbReference>
<feature type="domain" description="Methyl-accepting transducer" evidence="4">
    <location>
        <begin position="25"/>
        <end position="78"/>
    </location>
</feature>